<gene>
    <name evidence="1" type="ORF">Cha6605_1806</name>
</gene>
<dbReference type="HOGENOM" id="CLU_1508010_0_0_3"/>
<evidence type="ECO:0000313" key="2">
    <source>
        <dbReference type="Proteomes" id="UP000010366"/>
    </source>
</evidence>
<dbReference type="RefSeq" id="WP_015159098.1">
    <property type="nucleotide sequence ID" value="NC_019697.1"/>
</dbReference>
<proteinExistence type="predicted"/>
<accession>K9UCV1</accession>
<name>K9UCV1_CHAP6</name>
<dbReference type="AlphaFoldDB" id="K9UCV1"/>
<dbReference type="KEGG" id="cmp:Cha6605_1806"/>
<protein>
    <submittedName>
        <fullName evidence="1">Uncharacterized protein</fullName>
    </submittedName>
</protein>
<reference evidence="1 2" key="1">
    <citation type="submission" date="2012-05" db="EMBL/GenBank/DDBJ databases">
        <title>Finished chromosome of genome of Chamaesiphon sp. PCC 6605.</title>
        <authorList>
            <consortium name="US DOE Joint Genome Institute"/>
            <person name="Gugger M."/>
            <person name="Coursin T."/>
            <person name="Rippka R."/>
            <person name="Tandeau De Marsac N."/>
            <person name="Huntemann M."/>
            <person name="Wei C.-L."/>
            <person name="Han J."/>
            <person name="Detter J.C."/>
            <person name="Han C."/>
            <person name="Tapia R."/>
            <person name="Chen A."/>
            <person name="Kyrpides N."/>
            <person name="Mavromatis K."/>
            <person name="Markowitz V."/>
            <person name="Szeto E."/>
            <person name="Ivanova N."/>
            <person name="Pagani I."/>
            <person name="Pati A."/>
            <person name="Goodwin L."/>
            <person name="Nordberg H.P."/>
            <person name="Cantor M.N."/>
            <person name="Hua S.X."/>
            <person name="Woyke T."/>
            <person name="Kerfeld C.A."/>
        </authorList>
    </citation>
    <scope>NUCLEOTIDE SEQUENCE [LARGE SCALE GENOMIC DNA]</scope>
    <source>
        <strain evidence="2">ATCC 27169 / PCC 6605</strain>
    </source>
</reference>
<dbReference type="EMBL" id="CP003600">
    <property type="protein sequence ID" value="AFY92927.1"/>
    <property type="molecule type" value="Genomic_DNA"/>
</dbReference>
<organism evidence="1 2">
    <name type="scientific">Chamaesiphon minutus (strain ATCC 27169 / PCC 6605)</name>
    <dbReference type="NCBI Taxonomy" id="1173020"/>
    <lineage>
        <taxon>Bacteria</taxon>
        <taxon>Bacillati</taxon>
        <taxon>Cyanobacteriota</taxon>
        <taxon>Cyanophyceae</taxon>
        <taxon>Gomontiellales</taxon>
        <taxon>Chamaesiphonaceae</taxon>
        <taxon>Chamaesiphon</taxon>
    </lineage>
</organism>
<sequence>MLRQIEVSKLRSWLLGLAGCISMLVVAPAHPKDLNSENRNIEINITQGTGHLFNWSRTDRRIKSIMVDNPEVLTKSLLFNANGCNRTACNNSSILLISARSAARIGYRGTIRVITKDRRNQLHPYTITIKVSKIPQPEHETSFVTDRVANPKANTVFSPRRNFNNPFLRTLPVNNRNF</sequence>
<evidence type="ECO:0000313" key="1">
    <source>
        <dbReference type="EMBL" id="AFY92927.1"/>
    </source>
</evidence>
<dbReference type="Proteomes" id="UP000010366">
    <property type="component" value="Chromosome"/>
</dbReference>
<dbReference type="STRING" id="1173020.Cha6605_1806"/>
<keyword evidence="2" id="KW-1185">Reference proteome</keyword>